<keyword evidence="2" id="KW-0472">Membrane</keyword>
<name>A0ABD0XEB5_UMBPY</name>
<evidence type="ECO:0000313" key="4">
    <source>
        <dbReference type="Proteomes" id="UP001557470"/>
    </source>
</evidence>
<protein>
    <submittedName>
        <fullName evidence="3">Uncharacterized protein</fullName>
    </submittedName>
</protein>
<gene>
    <name evidence="3" type="ORF">UPYG_G00068820</name>
</gene>
<feature type="transmembrane region" description="Helical" evidence="2">
    <location>
        <begin position="20"/>
        <end position="40"/>
    </location>
</feature>
<evidence type="ECO:0000256" key="2">
    <source>
        <dbReference type="SAM" id="Phobius"/>
    </source>
</evidence>
<evidence type="ECO:0000313" key="3">
    <source>
        <dbReference type="EMBL" id="KAL1006172.1"/>
    </source>
</evidence>
<dbReference type="EMBL" id="JAGEUA010000002">
    <property type="protein sequence ID" value="KAL1006172.1"/>
    <property type="molecule type" value="Genomic_DNA"/>
</dbReference>
<dbReference type="Proteomes" id="UP001557470">
    <property type="component" value="Unassembled WGS sequence"/>
</dbReference>
<organism evidence="3 4">
    <name type="scientific">Umbra pygmaea</name>
    <name type="common">Eastern mudminnow</name>
    <dbReference type="NCBI Taxonomy" id="75934"/>
    <lineage>
        <taxon>Eukaryota</taxon>
        <taxon>Metazoa</taxon>
        <taxon>Chordata</taxon>
        <taxon>Craniata</taxon>
        <taxon>Vertebrata</taxon>
        <taxon>Euteleostomi</taxon>
        <taxon>Actinopterygii</taxon>
        <taxon>Neopterygii</taxon>
        <taxon>Teleostei</taxon>
        <taxon>Protacanthopterygii</taxon>
        <taxon>Esociformes</taxon>
        <taxon>Umbridae</taxon>
        <taxon>Umbra</taxon>
    </lineage>
</organism>
<dbReference type="AlphaFoldDB" id="A0ABD0XEB5"/>
<feature type="compositionally biased region" description="Low complexity" evidence="1">
    <location>
        <begin position="114"/>
        <end position="131"/>
    </location>
</feature>
<proteinExistence type="predicted"/>
<reference evidence="3 4" key="1">
    <citation type="submission" date="2024-06" db="EMBL/GenBank/DDBJ databases">
        <authorList>
            <person name="Pan Q."/>
            <person name="Wen M."/>
            <person name="Jouanno E."/>
            <person name="Zahm M."/>
            <person name="Klopp C."/>
            <person name="Cabau C."/>
            <person name="Louis A."/>
            <person name="Berthelot C."/>
            <person name="Parey E."/>
            <person name="Roest Crollius H."/>
            <person name="Montfort J."/>
            <person name="Robinson-Rechavi M."/>
            <person name="Bouchez O."/>
            <person name="Lampietro C."/>
            <person name="Lopez Roques C."/>
            <person name="Donnadieu C."/>
            <person name="Postlethwait J."/>
            <person name="Bobe J."/>
            <person name="Verreycken H."/>
            <person name="Guiguen Y."/>
        </authorList>
    </citation>
    <scope>NUCLEOTIDE SEQUENCE [LARGE SCALE GENOMIC DNA]</scope>
    <source>
        <strain evidence="3">Up_M1</strain>
        <tissue evidence="3">Testis</tissue>
    </source>
</reference>
<sequence>MLVALLSSGFTAVTHVSARIFFILFHIVVVIIIINIFIAFELDLGVKQDNLDGNLVDDMETDNNDVGTSGSIKAKPALMFKIASKRYKTVDGLLQRMFEADLDPDDFAEDENFDPNNPLNLSFPNPNFDSV</sequence>
<evidence type="ECO:0000256" key="1">
    <source>
        <dbReference type="SAM" id="MobiDB-lite"/>
    </source>
</evidence>
<comment type="caution">
    <text evidence="3">The sequence shown here is derived from an EMBL/GenBank/DDBJ whole genome shotgun (WGS) entry which is preliminary data.</text>
</comment>
<keyword evidence="2" id="KW-1133">Transmembrane helix</keyword>
<keyword evidence="4" id="KW-1185">Reference proteome</keyword>
<accession>A0ABD0XEB5</accession>
<keyword evidence="2" id="KW-0812">Transmembrane</keyword>
<feature type="region of interest" description="Disordered" evidence="1">
    <location>
        <begin position="105"/>
        <end position="131"/>
    </location>
</feature>